<proteinExistence type="predicted"/>
<feature type="compositionally biased region" description="Basic and acidic residues" evidence="1">
    <location>
        <begin position="399"/>
        <end position="408"/>
    </location>
</feature>
<evidence type="ECO:0000256" key="1">
    <source>
        <dbReference type="SAM" id="MobiDB-lite"/>
    </source>
</evidence>
<gene>
    <name evidence="2" type="ORF">DFP72DRAFT_1039440</name>
</gene>
<organism evidence="2 3">
    <name type="scientific">Ephemerocybe angulata</name>
    <dbReference type="NCBI Taxonomy" id="980116"/>
    <lineage>
        <taxon>Eukaryota</taxon>
        <taxon>Fungi</taxon>
        <taxon>Dikarya</taxon>
        <taxon>Basidiomycota</taxon>
        <taxon>Agaricomycotina</taxon>
        <taxon>Agaricomycetes</taxon>
        <taxon>Agaricomycetidae</taxon>
        <taxon>Agaricales</taxon>
        <taxon>Agaricineae</taxon>
        <taxon>Psathyrellaceae</taxon>
        <taxon>Ephemerocybe</taxon>
    </lineage>
</organism>
<accession>A0A8H6IH84</accession>
<dbReference type="Proteomes" id="UP000521943">
    <property type="component" value="Unassembled WGS sequence"/>
</dbReference>
<feature type="region of interest" description="Disordered" evidence="1">
    <location>
        <begin position="522"/>
        <end position="553"/>
    </location>
</feature>
<feature type="compositionally biased region" description="Basic and acidic residues" evidence="1">
    <location>
        <begin position="439"/>
        <end position="451"/>
    </location>
</feature>
<reference evidence="2 3" key="1">
    <citation type="submission" date="2020-07" db="EMBL/GenBank/DDBJ databases">
        <title>Comparative genomics of pyrophilous fungi reveals a link between fire events and developmental genes.</title>
        <authorList>
            <consortium name="DOE Joint Genome Institute"/>
            <person name="Steindorff A.S."/>
            <person name="Carver A."/>
            <person name="Calhoun S."/>
            <person name="Stillman K."/>
            <person name="Liu H."/>
            <person name="Lipzen A."/>
            <person name="Pangilinan J."/>
            <person name="Labutti K."/>
            <person name="Bruns T.D."/>
            <person name="Grigoriev I.V."/>
        </authorList>
    </citation>
    <scope>NUCLEOTIDE SEQUENCE [LARGE SCALE GENOMIC DNA]</scope>
    <source>
        <strain evidence="2 3">CBS 144469</strain>
    </source>
</reference>
<sequence length="620" mass="69438">MVGEGKYKYGGGELEIELGVGRAFGEPWVILYTRSEEAQRGWAACDRVENVSRRAFWQCSGDAKRTRMTDAKRSGAPLQEVALHGVASALLHRSKPCSWAPIHFGRRKPTCACLRRPPSPHTSCKRVDQHTETPFNLASSQLQAYVEYIIHISRTRKTDQKHGNRMRIPNELLVLEIEIHEGHYEKIDETERKQAASARETSQYHRPRPRMHRKCLCRTPVSPAIMLKYRLLHIALDIIISFRKGSMDEGPSGEEADPALDEAREMRSPQALLGSATTRGFDVLDKEYKGREFSEARMTQLQSRITPNDNKSQEARSWASDLRLLVESSPPQIVHSACCVITHVRGSGRRVGVRWTVQGLGGMGVSTARPMYRVIGGYCNPSHQYGRQQERSRAIESVLRKPASDRSVGRVNENENEGPPWKMETAPFSKIGTPGGEGNGKEDDRLNDRTNQRPRPSIPPRRRPSRSLSGDGCSSRPHLRQALQTLTEAHIAGVGVIRYEIQGRKGGKPVVVFMGVGGKERTRAESHRCRPPPAITPGGERAHPFANRAAPRPRAERMRFFQPTAQLKASKSHHGLNPRVEMMRPVVTCARRVATTTSKARLLSTAHNLVLCEQCTQCEL</sequence>
<dbReference type="EMBL" id="JACGCI010000002">
    <property type="protein sequence ID" value="KAF6765615.1"/>
    <property type="molecule type" value="Genomic_DNA"/>
</dbReference>
<name>A0A8H6IH84_9AGAR</name>
<feature type="region of interest" description="Disordered" evidence="1">
    <location>
        <begin position="399"/>
        <end position="476"/>
    </location>
</feature>
<evidence type="ECO:0000313" key="3">
    <source>
        <dbReference type="Proteomes" id="UP000521943"/>
    </source>
</evidence>
<protein>
    <submittedName>
        <fullName evidence="2">Uncharacterized protein</fullName>
    </submittedName>
</protein>
<dbReference type="AlphaFoldDB" id="A0A8H6IH84"/>
<comment type="caution">
    <text evidence="2">The sequence shown here is derived from an EMBL/GenBank/DDBJ whole genome shotgun (WGS) entry which is preliminary data.</text>
</comment>
<keyword evidence="3" id="KW-1185">Reference proteome</keyword>
<evidence type="ECO:0000313" key="2">
    <source>
        <dbReference type="EMBL" id="KAF6765615.1"/>
    </source>
</evidence>